<dbReference type="RefSeq" id="WP_012272902.1">
    <property type="nucleotide sequence ID" value="NC_010322.1"/>
</dbReference>
<feature type="domain" description="FecR protein" evidence="1">
    <location>
        <begin position="100"/>
        <end position="190"/>
    </location>
</feature>
<reference evidence="3 4" key="1">
    <citation type="submission" date="2008-01" db="EMBL/GenBank/DDBJ databases">
        <title>Complete sequence of Pseudomonas putida GB-1.</title>
        <authorList>
            <consortium name="US DOE Joint Genome Institute"/>
            <person name="Copeland A."/>
            <person name="Lucas S."/>
            <person name="Lapidus A."/>
            <person name="Barry K."/>
            <person name="Glavina del Rio T."/>
            <person name="Dalin E."/>
            <person name="Tice H."/>
            <person name="Pitluck S."/>
            <person name="Bruce D."/>
            <person name="Goodwin L."/>
            <person name="Chertkov O."/>
            <person name="Brettin T."/>
            <person name="Detter J.C."/>
            <person name="Han C."/>
            <person name="Kuske C.R."/>
            <person name="Schmutz J."/>
            <person name="Larimer F."/>
            <person name="Land M."/>
            <person name="Hauser L."/>
            <person name="Kyrpides N."/>
            <person name="Kim E."/>
            <person name="McCarthy J.K."/>
            <person name="Richardson P."/>
        </authorList>
    </citation>
    <scope>NUCLEOTIDE SEQUENCE [LARGE SCALE GENOMIC DNA]</scope>
    <source>
        <strain evidence="3 4">GB-1</strain>
    </source>
</reference>
<dbReference type="InterPro" id="IPR032623">
    <property type="entry name" value="FecR_N"/>
</dbReference>
<name>B0KIL8_PSEPG</name>
<proteinExistence type="predicted"/>
<dbReference type="KEGG" id="ppg:PputGB1_3281"/>
<dbReference type="InterPro" id="IPR012373">
    <property type="entry name" value="Ferrdict_sens_TM"/>
</dbReference>
<dbReference type="PIRSF" id="PIRSF018266">
    <property type="entry name" value="FecR"/>
    <property type="match status" value="1"/>
</dbReference>
<dbReference type="AlphaFoldDB" id="B0KIL8"/>
<evidence type="ECO:0000259" key="1">
    <source>
        <dbReference type="Pfam" id="PF04773"/>
    </source>
</evidence>
<protein>
    <submittedName>
        <fullName evidence="3">Anti-FecI sigma factor, FecR</fullName>
    </submittedName>
</protein>
<dbReference type="InterPro" id="IPR006860">
    <property type="entry name" value="FecR"/>
</dbReference>
<gene>
    <name evidence="3" type="ordered locus">PputGB1_3281</name>
</gene>
<dbReference type="GO" id="GO:0016989">
    <property type="term" value="F:sigma factor antagonist activity"/>
    <property type="evidence" value="ECO:0007669"/>
    <property type="project" value="TreeGrafter"/>
</dbReference>
<dbReference type="PANTHER" id="PTHR30273:SF2">
    <property type="entry name" value="PROTEIN FECR"/>
    <property type="match status" value="1"/>
</dbReference>
<dbReference type="Pfam" id="PF04773">
    <property type="entry name" value="FecR"/>
    <property type="match status" value="1"/>
</dbReference>
<dbReference type="Proteomes" id="UP000002157">
    <property type="component" value="Chromosome"/>
</dbReference>
<accession>B0KIL8</accession>
<dbReference type="Pfam" id="PF16220">
    <property type="entry name" value="DUF4880"/>
    <property type="match status" value="1"/>
</dbReference>
<evidence type="ECO:0000313" key="4">
    <source>
        <dbReference type="Proteomes" id="UP000002157"/>
    </source>
</evidence>
<evidence type="ECO:0000259" key="2">
    <source>
        <dbReference type="Pfam" id="PF16220"/>
    </source>
</evidence>
<organism evidence="3 4">
    <name type="scientific">Pseudomonas putida (strain GB-1)</name>
    <dbReference type="NCBI Taxonomy" id="76869"/>
    <lineage>
        <taxon>Bacteria</taxon>
        <taxon>Pseudomonadati</taxon>
        <taxon>Pseudomonadota</taxon>
        <taxon>Gammaproteobacteria</taxon>
        <taxon>Pseudomonadales</taxon>
        <taxon>Pseudomonadaceae</taxon>
        <taxon>Pseudomonas</taxon>
    </lineage>
</organism>
<dbReference type="PANTHER" id="PTHR30273">
    <property type="entry name" value="PERIPLASMIC SIGNAL SENSOR AND SIGMA FACTOR ACTIVATOR FECR-RELATED"/>
    <property type="match status" value="1"/>
</dbReference>
<dbReference type="Gene3D" id="2.60.120.1440">
    <property type="match status" value="1"/>
</dbReference>
<sequence length="307" mass="33821">MKRTLAQAVDWYVRLHDSAVSDTTRREWQAWLAADPQHAQAWQRIEQLQQRLGQAPAGLAGTTLEQARQQRRAAVKMLAMLLGVGVVGWRGYQVSPWGADYSTRVGQRRHFTLADGSRLVLDTDSRADVQFDGTQRLIVLHQGEILVETAKDTRPLSVQTAEGRVLALGTRFTVRQGAGISRVTVEAHAVEVQPRLAIGQTLRAEAGQAVSFTADTAGPLLPAVAQGSAWTQGMLVVVDWRLEDVVAELSRYRHGYLGCAPEVAGLRLSGTFLLDDSEGVLANLEDSLPVRLRRLTRYWVRVEGRAA</sequence>
<dbReference type="eggNOG" id="COG3712">
    <property type="taxonomic scope" value="Bacteria"/>
</dbReference>
<evidence type="ECO:0000313" key="3">
    <source>
        <dbReference type="EMBL" id="ABY99173.1"/>
    </source>
</evidence>
<dbReference type="EMBL" id="CP000926">
    <property type="protein sequence ID" value="ABY99173.1"/>
    <property type="molecule type" value="Genomic_DNA"/>
</dbReference>
<feature type="domain" description="FecR N-terminal" evidence="2">
    <location>
        <begin position="7"/>
        <end position="48"/>
    </location>
</feature>
<dbReference type="HOGENOM" id="CLU_050192_0_0_6"/>